<dbReference type="Gene3D" id="1.10.238.20">
    <property type="entry name" value="Pheromone/general odorant binding protein domain"/>
    <property type="match status" value="2"/>
</dbReference>
<evidence type="ECO:0000256" key="5">
    <source>
        <dbReference type="ARBA" id="ARBA00023157"/>
    </source>
</evidence>
<accession>A0A1S4H5K0</accession>
<keyword evidence="5" id="KW-1015">Disulfide bond</keyword>
<dbReference type="GO" id="GO:0007608">
    <property type="term" value="P:sensory perception of smell"/>
    <property type="evidence" value="ECO:0000318"/>
    <property type="project" value="GO_Central"/>
</dbReference>
<evidence type="ECO:0000256" key="3">
    <source>
        <dbReference type="ARBA" id="ARBA00022525"/>
    </source>
</evidence>
<dbReference type="FunFam" id="1.10.238.20:FF:000002">
    <property type="entry name" value="AGAP000641-PA"/>
    <property type="match status" value="1"/>
</dbReference>
<dbReference type="SUPFAM" id="SSF47565">
    <property type="entry name" value="Insect pheromone/odorant-binding proteins"/>
    <property type="match status" value="2"/>
</dbReference>
<reference evidence="6" key="3">
    <citation type="submission" date="2021-01" db="UniProtKB">
        <authorList>
            <consortium name="EnsemblMetazoa"/>
        </authorList>
    </citation>
    <scope>IDENTIFICATION</scope>
    <source>
        <strain evidence="6">PEST</strain>
    </source>
</reference>
<dbReference type="EnsemblMetazoa" id="AGAP010648-RA">
    <property type="protein sequence ID" value="AGAP010648-PA"/>
    <property type="gene ID" value="AGAP010648"/>
</dbReference>
<evidence type="ECO:0000313" key="7">
    <source>
        <dbReference type="Proteomes" id="UP000007062"/>
    </source>
</evidence>
<evidence type="ECO:0000256" key="4">
    <source>
        <dbReference type="ARBA" id="ARBA00022729"/>
    </source>
</evidence>
<proteinExistence type="inferred from homology"/>
<comment type="similarity">
    <text evidence="2">Belongs to the PBP/GOBP family.</text>
</comment>
<name>A0A1S4H5K0_ANOGA</name>
<sequence length="405" mass="44767">MGITTLLQRLEQTIGKMKQLVCIVVFALVTPNLIVAECDTKGLIVEKSFLQSVHDCTEYLQIPKERLGQYMANEFPPDDETKCLLFCVGVDLGWWNNTCGLQVPAIVSYFQPVQGDKQYEKRTKECLERRVGAIDSPNSCCQAYETFQCYFQEFGNLVTCPQYVRSTKLQATQAALDCLVMLRYPEKLLKVYASGKVEDSPETRCLYHCIDLRTGLYTQNGISLPRFFVRDAAYNDLRYLSKETKACRDRIRQSGCDKCSEVYNTHTECLSGLGEKGYTSGIITAAAKIALTNLCVGCTSDHTPSTNYLPYHPTKCPMKPPCSAKGYPAPTKPPCSVCSNRHEPAKPAYSSPAASVQPAVALSYGGRKPSSTCSKASGTGQVYNLSYPGYKSRMSSCSRCGGRGH</sequence>
<dbReference type="InterPro" id="IPR036728">
    <property type="entry name" value="PBP_GOBP_sf"/>
</dbReference>
<organism evidence="6 7">
    <name type="scientific">Anopheles gambiae</name>
    <name type="common">African malaria mosquito</name>
    <dbReference type="NCBI Taxonomy" id="7165"/>
    <lineage>
        <taxon>Eukaryota</taxon>
        <taxon>Metazoa</taxon>
        <taxon>Ecdysozoa</taxon>
        <taxon>Arthropoda</taxon>
        <taxon>Hexapoda</taxon>
        <taxon>Insecta</taxon>
        <taxon>Pterygota</taxon>
        <taxon>Neoptera</taxon>
        <taxon>Endopterygota</taxon>
        <taxon>Diptera</taxon>
        <taxon>Nematocera</taxon>
        <taxon>Culicoidea</taxon>
        <taxon>Culicidae</taxon>
        <taxon>Anophelinae</taxon>
        <taxon>Anopheles</taxon>
    </lineage>
</organism>
<dbReference type="HOGENOM" id="CLU_057764_1_0_1"/>
<reference evidence="6 7" key="2">
    <citation type="journal article" date="2004" name="Trends Parasitol.">
        <title>The Anopheles gambiae genome: an update.</title>
        <authorList>
            <person name="Mongin E."/>
            <person name="Louis C."/>
            <person name="Holt R.A."/>
            <person name="Birney E."/>
            <person name="Collins F.H."/>
        </authorList>
    </citation>
    <scope>NUCLEOTIDE SEQUENCE [LARGE SCALE GENOMIC DNA]</scope>
    <source>
        <strain evidence="6 7">PEST</strain>
    </source>
</reference>
<keyword evidence="3" id="KW-0964">Secreted</keyword>
<comment type="subcellular location">
    <subcellularLocation>
        <location evidence="1">Secreted</location>
    </subcellularLocation>
</comment>
<dbReference type="VEuPathDB" id="VectorBase:AGAMI1_007724"/>
<keyword evidence="7" id="KW-1185">Reference proteome</keyword>
<dbReference type="GO" id="GO:0005549">
    <property type="term" value="F:odorant binding"/>
    <property type="evidence" value="ECO:0007669"/>
    <property type="project" value="InterPro"/>
</dbReference>
<dbReference type="CDD" id="cd23992">
    <property type="entry name" value="PBP_GOBP"/>
    <property type="match status" value="2"/>
</dbReference>
<dbReference type="InterPro" id="IPR006170">
    <property type="entry name" value="PBP/GOBP"/>
</dbReference>
<keyword evidence="4" id="KW-0732">Signal</keyword>
<evidence type="ECO:0000256" key="2">
    <source>
        <dbReference type="ARBA" id="ARBA00008098"/>
    </source>
</evidence>
<dbReference type="PANTHER" id="PTHR11857">
    <property type="entry name" value="ODORANT BINDING PROTEIN-RELATED"/>
    <property type="match status" value="1"/>
</dbReference>
<dbReference type="AlphaFoldDB" id="A0A1S4H5K0"/>
<reference evidence="6 7" key="1">
    <citation type="journal article" date="2002" name="Science">
        <title>The genome sequence of the malaria mosquito Anopheles gambiae.</title>
        <authorList>
            <person name="Holt R.A."/>
            <person name="Subramanian G.M."/>
            <person name="Halpern A."/>
            <person name="Sutton G.G."/>
            <person name="Charlab R."/>
            <person name="Nusskern D.R."/>
            <person name="Wincker P."/>
            <person name="Clark A.G."/>
            <person name="Ribeiro J.M."/>
            <person name="Wides R."/>
            <person name="Salzberg S.L."/>
            <person name="Loftus B."/>
            <person name="Yandell M."/>
            <person name="Majoros W.H."/>
            <person name="Rusch D.B."/>
            <person name="Lai Z."/>
            <person name="Kraft C.L."/>
            <person name="Abril J.F."/>
            <person name="Anthouard V."/>
            <person name="Arensburger P."/>
            <person name="Atkinson P.W."/>
            <person name="Baden H."/>
            <person name="de Berardinis V."/>
            <person name="Baldwin D."/>
            <person name="Benes V."/>
            <person name="Biedler J."/>
            <person name="Blass C."/>
            <person name="Bolanos R."/>
            <person name="Boscus D."/>
            <person name="Barnstead M."/>
            <person name="Cai S."/>
            <person name="Center A."/>
            <person name="Chaturverdi K."/>
            <person name="Christophides G.K."/>
            <person name="Chrystal M.A."/>
            <person name="Clamp M."/>
            <person name="Cravchik A."/>
            <person name="Curwen V."/>
            <person name="Dana A."/>
            <person name="Delcher A."/>
            <person name="Dew I."/>
            <person name="Evans C.A."/>
            <person name="Flanigan M."/>
            <person name="Grundschober-Freimoser A."/>
            <person name="Friedli L."/>
            <person name="Gu Z."/>
            <person name="Guan P."/>
            <person name="Guigo R."/>
            <person name="Hillenmeyer M.E."/>
            <person name="Hladun S.L."/>
            <person name="Hogan J.R."/>
            <person name="Hong Y.S."/>
            <person name="Hoover J."/>
            <person name="Jaillon O."/>
            <person name="Ke Z."/>
            <person name="Kodira C."/>
            <person name="Kokoza E."/>
            <person name="Koutsos A."/>
            <person name="Letunic I."/>
            <person name="Levitsky A."/>
            <person name="Liang Y."/>
            <person name="Lin J.J."/>
            <person name="Lobo N.F."/>
            <person name="Lopez J.R."/>
            <person name="Malek J.A."/>
            <person name="McIntosh T.C."/>
            <person name="Meister S."/>
            <person name="Miller J."/>
            <person name="Mobarry C."/>
            <person name="Mongin E."/>
            <person name="Murphy S.D."/>
            <person name="O'Brochta D.A."/>
            <person name="Pfannkoch C."/>
            <person name="Qi R."/>
            <person name="Regier M.A."/>
            <person name="Remington K."/>
            <person name="Shao H."/>
            <person name="Sharakhova M.V."/>
            <person name="Sitter C.D."/>
            <person name="Shetty J."/>
            <person name="Smith T.J."/>
            <person name="Strong R."/>
            <person name="Sun J."/>
            <person name="Thomasova D."/>
            <person name="Ton L.Q."/>
            <person name="Topalis P."/>
            <person name="Tu Z."/>
            <person name="Unger M.F."/>
            <person name="Walenz B."/>
            <person name="Wang A."/>
            <person name="Wang J."/>
            <person name="Wang M."/>
            <person name="Wang X."/>
            <person name="Woodford K.J."/>
            <person name="Wortman J.R."/>
            <person name="Wu M."/>
            <person name="Yao A."/>
            <person name="Zdobnov E.M."/>
            <person name="Zhang H."/>
            <person name="Zhao Q."/>
            <person name="Zhao S."/>
            <person name="Zhu S.C."/>
            <person name="Zhimulev I."/>
            <person name="Coluzzi M."/>
            <person name="della Torre A."/>
            <person name="Roth C.W."/>
            <person name="Louis C."/>
            <person name="Kalush F."/>
            <person name="Mural R.J."/>
            <person name="Myers E.W."/>
            <person name="Adams M.D."/>
            <person name="Smith H.O."/>
            <person name="Broder S."/>
            <person name="Gardner M.J."/>
            <person name="Fraser C.M."/>
            <person name="Birney E."/>
            <person name="Bork P."/>
            <person name="Brey P.T."/>
            <person name="Venter J.C."/>
            <person name="Weissenbach J."/>
            <person name="Kafatos F.C."/>
            <person name="Collins F.H."/>
            <person name="Hoffman S.L."/>
        </authorList>
    </citation>
    <scope>NUCLEOTIDE SEQUENCE [LARGE SCALE GENOMIC DNA]</scope>
    <source>
        <strain evidence="6 7">PEST</strain>
    </source>
</reference>
<evidence type="ECO:0000313" key="6">
    <source>
        <dbReference type="EnsemblMetazoa" id="AGAP010648-PA"/>
    </source>
</evidence>
<dbReference type="FunFam" id="1.10.238.20:FF:000003">
    <property type="entry name" value="AGAP010409-PA"/>
    <property type="match status" value="1"/>
</dbReference>
<dbReference type="GO" id="GO:0005615">
    <property type="term" value="C:extracellular space"/>
    <property type="evidence" value="ECO:0000318"/>
    <property type="project" value="GO_Central"/>
</dbReference>
<dbReference type="SMART" id="SM00708">
    <property type="entry name" value="PhBP"/>
    <property type="match status" value="1"/>
</dbReference>
<dbReference type="Proteomes" id="UP000007062">
    <property type="component" value="Chromosome 3L"/>
</dbReference>
<evidence type="ECO:0000256" key="1">
    <source>
        <dbReference type="ARBA" id="ARBA00004613"/>
    </source>
</evidence>
<dbReference type="EMBL" id="AAAB01008848">
    <property type="status" value="NOT_ANNOTATED_CDS"/>
    <property type="molecule type" value="Genomic_DNA"/>
</dbReference>
<dbReference type="PANTHER" id="PTHR11857:SF46">
    <property type="entry name" value="GENERAL ODORANT-BINDING PROTEIN 99A-RELATED"/>
    <property type="match status" value="1"/>
</dbReference>
<dbReference type="Pfam" id="PF01395">
    <property type="entry name" value="PBP_GOBP"/>
    <property type="match status" value="2"/>
</dbReference>
<protein>
    <submittedName>
        <fullName evidence="6">Odorant-binding protein</fullName>
    </submittedName>
</protein>